<keyword evidence="2" id="KW-1185">Reference proteome</keyword>
<organism evidence="1 2">
    <name type="scientific">Pyxidicoccus fallax</name>
    <dbReference type="NCBI Taxonomy" id="394095"/>
    <lineage>
        <taxon>Bacteria</taxon>
        <taxon>Pseudomonadati</taxon>
        <taxon>Myxococcota</taxon>
        <taxon>Myxococcia</taxon>
        <taxon>Myxococcales</taxon>
        <taxon>Cystobacterineae</taxon>
        <taxon>Myxococcaceae</taxon>
        <taxon>Pyxidicoccus</taxon>
    </lineage>
</organism>
<sequence>MTSPCPEPSVWSRLIDRQLPEEMAQSLRAHASGCSRCQAELRDTESLAARIAAPLEPAASTDEAVARVMLRVRPGPAERRAQARWSRPWAGGAVAAALAAGIAVLVLRPMPVRPPGEETATARGSAAVASLGRGVGITFHTAGTGTTPLTSGAVVPAESGFGVRYRNVDTRGPVYLLAFAQDARGEVHWLYPAHLSEDANEPSVRLEAASEPRVLEEVVVLEEPAPGPLRLVSVVTRAPLGVKDIESLAAEARTPEALQQRWPEASVESVSVVLAEPRP</sequence>
<proteinExistence type="predicted"/>
<accession>A0A848LB35</accession>
<evidence type="ECO:0008006" key="3">
    <source>
        <dbReference type="Google" id="ProtNLM"/>
    </source>
</evidence>
<dbReference type="Gene3D" id="1.10.10.1320">
    <property type="entry name" value="Anti-sigma factor, zinc-finger domain"/>
    <property type="match status" value="1"/>
</dbReference>
<name>A0A848LB35_9BACT</name>
<dbReference type="Proteomes" id="UP000518300">
    <property type="component" value="Unassembled WGS sequence"/>
</dbReference>
<evidence type="ECO:0000313" key="1">
    <source>
        <dbReference type="EMBL" id="NMO15696.1"/>
    </source>
</evidence>
<reference evidence="1 2" key="1">
    <citation type="submission" date="2020-04" db="EMBL/GenBank/DDBJ databases">
        <title>Draft genome of Pyxidicoccus fallax type strain.</title>
        <authorList>
            <person name="Whitworth D.E."/>
        </authorList>
    </citation>
    <scope>NUCLEOTIDE SEQUENCE [LARGE SCALE GENOMIC DNA]</scope>
    <source>
        <strain evidence="1 2">DSM 14698</strain>
    </source>
</reference>
<protein>
    <recommendedName>
        <fullName evidence="3">Zinc-finger domain-containing protein</fullName>
    </recommendedName>
</protein>
<dbReference type="RefSeq" id="WP_169344981.1">
    <property type="nucleotide sequence ID" value="NZ_JABBJJ010000045.1"/>
</dbReference>
<dbReference type="EMBL" id="JABBJJ010000045">
    <property type="protein sequence ID" value="NMO15696.1"/>
    <property type="molecule type" value="Genomic_DNA"/>
</dbReference>
<evidence type="ECO:0000313" key="2">
    <source>
        <dbReference type="Proteomes" id="UP000518300"/>
    </source>
</evidence>
<comment type="caution">
    <text evidence="1">The sequence shown here is derived from an EMBL/GenBank/DDBJ whole genome shotgun (WGS) entry which is preliminary data.</text>
</comment>
<gene>
    <name evidence="1" type="ORF">HG543_12655</name>
</gene>
<dbReference type="InterPro" id="IPR041916">
    <property type="entry name" value="Anti_sigma_zinc_sf"/>
</dbReference>
<dbReference type="AlphaFoldDB" id="A0A848LB35"/>